<reference evidence="6 7" key="2">
    <citation type="journal article" date="2010" name="Stand. Genomic Sci.">
        <title>Complete genome sequence of Nakamurella multipartita type strain (Y-104).</title>
        <authorList>
            <person name="Tice H."/>
            <person name="Mayilraj S."/>
            <person name="Sims D."/>
            <person name="Lapidus A."/>
            <person name="Nolan M."/>
            <person name="Lucas S."/>
            <person name="Glavina Del Rio T."/>
            <person name="Copeland A."/>
            <person name="Cheng J.F."/>
            <person name="Meincke L."/>
            <person name="Bruce D."/>
            <person name="Goodwin L."/>
            <person name="Pitluck S."/>
            <person name="Ivanova N."/>
            <person name="Mavromatis K."/>
            <person name="Ovchinnikova G."/>
            <person name="Pati A."/>
            <person name="Chen A."/>
            <person name="Palaniappan K."/>
            <person name="Land M."/>
            <person name="Hauser L."/>
            <person name="Chang Y.J."/>
            <person name="Jeffries C.D."/>
            <person name="Detter J.C."/>
            <person name="Brettin T."/>
            <person name="Rohde M."/>
            <person name="Goker M."/>
            <person name="Bristow J."/>
            <person name="Eisen J.A."/>
            <person name="Markowitz V."/>
            <person name="Hugenholtz P."/>
            <person name="Kyrpides N.C."/>
            <person name="Klenk H.P."/>
            <person name="Chen F."/>
        </authorList>
    </citation>
    <scope>NUCLEOTIDE SEQUENCE [LARGE SCALE GENOMIC DNA]</scope>
    <source>
        <strain evidence="7">ATCC 700099 / DSM 44233 / CIP 104796 / JCM 9543 / NBRC 105858 / Y-104</strain>
    </source>
</reference>
<dbReference type="OrthoDB" id="9774675at2"/>
<dbReference type="Gene3D" id="3.50.50.60">
    <property type="entry name" value="FAD/NAD(P)-binding domain"/>
    <property type="match status" value="2"/>
</dbReference>
<evidence type="ECO:0000256" key="2">
    <source>
        <dbReference type="ARBA" id="ARBA00022746"/>
    </source>
</evidence>
<dbReference type="PRINTS" id="PR00419">
    <property type="entry name" value="ADXRDTASE"/>
</dbReference>
<dbReference type="SUPFAM" id="SSF51905">
    <property type="entry name" value="FAD/NAD(P)-binding domain"/>
    <property type="match status" value="1"/>
</dbReference>
<dbReference type="HOGENOM" id="CLU_019722_2_1_11"/>
<dbReference type="InParanoid" id="C8X6L4"/>
<dbReference type="PROSITE" id="PS51257">
    <property type="entry name" value="PROKAR_LIPOPROTEIN"/>
    <property type="match status" value="1"/>
</dbReference>
<dbReference type="Pfam" id="PF01593">
    <property type="entry name" value="Amino_oxidase"/>
    <property type="match status" value="1"/>
</dbReference>
<evidence type="ECO:0000259" key="5">
    <source>
        <dbReference type="Pfam" id="PF01593"/>
    </source>
</evidence>
<name>C8X6L4_NAKMY</name>
<dbReference type="InterPro" id="IPR036188">
    <property type="entry name" value="FAD/NAD-bd_sf"/>
</dbReference>
<evidence type="ECO:0000256" key="4">
    <source>
        <dbReference type="RuleBase" id="RU362075"/>
    </source>
</evidence>
<keyword evidence="7" id="KW-1185">Reference proteome</keyword>
<dbReference type="NCBIfam" id="TIGR02734">
    <property type="entry name" value="crtI_fam"/>
    <property type="match status" value="1"/>
</dbReference>
<evidence type="ECO:0000256" key="3">
    <source>
        <dbReference type="ARBA" id="ARBA00023002"/>
    </source>
</evidence>
<gene>
    <name evidence="6" type="ordered locus">Namu_2502</name>
</gene>
<comment type="pathway">
    <text evidence="1 4">Carotenoid biosynthesis.</text>
</comment>
<dbReference type="RefSeq" id="WP_015747757.1">
    <property type="nucleotide sequence ID" value="NC_013235.1"/>
</dbReference>
<dbReference type="KEGG" id="nml:Namu_2502"/>
<organism evidence="6 7">
    <name type="scientific">Nakamurella multipartita (strain ATCC 700099 / DSM 44233 / CIP 104796 / JCM 9543 / NBRC 105858 / Y-104)</name>
    <name type="common">Microsphaera multipartita</name>
    <dbReference type="NCBI Taxonomy" id="479431"/>
    <lineage>
        <taxon>Bacteria</taxon>
        <taxon>Bacillati</taxon>
        <taxon>Actinomycetota</taxon>
        <taxon>Actinomycetes</taxon>
        <taxon>Nakamurellales</taxon>
        <taxon>Nakamurellaceae</taxon>
        <taxon>Nakamurella</taxon>
    </lineage>
</organism>
<dbReference type="Proteomes" id="UP000002218">
    <property type="component" value="Chromosome"/>
</dbReference>
<comment type="similarity">
    <text evidence="4">Belongs to the carotenoid/retinoid oxidoreductase family.</text>
</comment>
<accession>C8X6L4</accession>
<feature type="domain" description="Amine oxidase" evidence="5">
    <location>
        <begin position="11"/>
        <end position="485"/>
    </location>
</feature>
<dbReference type="PANTHER" id="PTHR43734:SF1">
    <property type="entry name" value="PHYTOENE DESATURASE"/>
    <property type="match status" value="1"/>
</dbReference>
<proteinExistence type="inferred from homology"/>
<evidence type="ECO:0000256" key="1">
    <source>
        <dbReference type="ARBA" id="ARBA00004829"/>
    </source>
</evidence>
<evidence type="ECO:0000313" key="7">
    <source>
        <dbReference type="Proteomes" id="UP000002218"/>
    </source>
</evidence>
<sequence length="494" mass="52676" precursor="true">MSRVVVVGAGLAGLAAACHLAGRGHEVLVTERESLPGGRAGRLESAGFVFDTGPSVLTMPQLIADTLGAAGVRMSDVLTLRRLDPAYRAVYADGSTLRVPADRAAMRAEIAAASGPVDAAAYDRFVDWLEQLYDAEWSRFIDRNFDTALDLVSSPRAAARLLRLGAFGRLGPAVRRRFADPRLHRLFSFQALYAGLSPDDALALYAVITYMDTVQGVWYPDGGMHAIPAALAAAVEKAGGQIRYGADVTEILRRGDTGAVAGVRLSGGETERADAVVLTPDLPVAYRRLLPELRPPRAVRKGTYSPSAVVWHLGVRGRVHDDIAHHNIHFGHEWASAFDALLHDGRLMPDPSRLVTVPSRSDPGAAPPGASTLFVLEPVPNLTAGPDWSTEAGPMRERLLQFLDGAGYPTDIVAEEMVTPLDWERGGLHLGTPFSLAHTFGQTGPFRPPNVEKRVPGVFFAGSGTVPGVGVPMVLISGKLAADRIGSYLGTGPR</sequence>
<reference evidence="7" key="1">
    <citation type="submission" date="2009-09" db="EMBL/GenBank/DDBJ databases">
        <title>The complete genome of Nakamurella multipartita DSM 44233.</title>
        <authorList>
            <consortium name="US DOE Joint Genome Institute (JGI-PGF)"/>
            <person name="Lucas S."/>
            <person name="Copeland A."/>
            <person name="Lapidus A."/>
            <person name="Glavina del Rio T."/>
            <person name="Dalin E."/>
            <person name="Tice H."/>
            <person name="Bruce D."/>
            <person name="Goodwin L."/>
            <person name="Pitluck S."/>
            <person name="Kyrpides N."/>
            <person name="Mavromatis K."/>
            <person name="Ivanova N."/>
            <person name="Ovchinnikova G."/>
            <person name="Sims D."/>
            <person name="Meincke L."/>
            <person name="Brettin T."/>
            <person name="Detter J.C."/>
            <person name="Han C."/>
            <person name="Larimer F."/>
            <person name="Land M."/>
            <person name="Hauser L."/>
            <person name="Markowitz V."/>
            <person name="Cheng J.-F."/>
            <person name="Hugenholtz P."/>
            <person name="Woyke T."/>
            <person name="Wu D."/>
            <person name="Klenk H.-P."/>
            <person name="Eisen J.A."/>
        </authorList>
    </citation>
    <scope>NUCLEOTIDE SEQUENCE [LARGE SCALE GENOMIC DNA]</scope>
    <source>
        <strain evidence="7">ATCC 700099 / DSM 44233 / CIP 104796 / JCM 9543 / NBRC 105858 / Y-104</strain>
    </source>
</reference>
<dbReference type="PANTHER" id="PTHR43734">
    <property type="entry name" value="PHYTOENE DESATURASE"/>
    <property type="match status" value="1"/>
</dbReference>
<dbReference type="InterPro" id="IPR002937">
    <property type="entry name" value="Amino_oxidase"/>
</dbReference>
<dbReference type="GO" id="GO:0016117">
    <property type="term" value="P:carotenoid biosynthetic process"/>
    <property type="evidence" value="ECO:0007669"/>
    <property type="project" value="UniProtKB-KW"/>
</dbReference>
<evidence type="ECO:0000313" key="6">
    <source>
        <dbReference type="EMBL" id="ACV78869.1"/>
    </source>
</evidence>
<dbReference type="GO" id="GO:0016491">
    <property type="term" value="F:oxidoreductase activity"/>
    <property type="evidence" value="ECO:0007669"/>
    <property type="project" value="UniProtKB-KW"/>
</dbReference>
<protein>
    <submittedName>
        <fullName evidence="6">Phytoene desaturase</fullName>
    </submittedName>
</protein>
<dbReference type="InterPro" id="IPR014105">
    <property type="entry name" value="Carotenoid/retinoid_OxRdtase"/>
</dbReference>
<keyword evidence="3 4" id="KW-0560">Oxidoreductase</keyword>
<dbReference type="eggNOG" id="COG1233">
    <property type="taxonomic scope" value="Bacteria"/>
</dbReference>
<dbReference type="STRING" id="479431.Namu_2502"/>
<dbReference type="AlphaFoldDB" id="C8X6L4"/>
<keyword evidence="2 4" id="KW-0125">Carotenoid biosynthesis</keyword>
<dbReference type="EMBL" id="CP001737">
    <property type="protein sequence ID" value="ACV78869.1"/>
    <property type="molecule type" value="Genomic_DNA"/>
</dbReference>